<dbReference type="PROSITE" id="PS50089">
    <property type="entry name" value="ZF_RING_2"/>
    <property type="match status" value="1"/>
</dbReference>
<evidence type="ECO:0000256" key="10">
    <source>
        <dbReference type="ARBA" id="ARBA00022771"/>
    </source>
</evidence>
<evidence type="ECO:0000256" key="9">
    <source>
        <dbReference type="ARBA" id="ARBA00022737"/>
    </source>
</evidence>
<gene>
    <name evidence="17" type="ORF">V6N12_018260</name>
</gene>
<dbReference type="InterPro" id="IPR001841">
    <property type="entry name" value="Znf_RING"/>
</dbReference>
<evidence type="ECO:0000313" key="18">
    <source>
        <dbReference type="Proteomes" id="UP001472677"/>
    </source>
</evidence>
<comment type="catalytic activity">
    <reaction evidence="1">
        <text>[E2 ubiquitin-conjugating enzyme]-S-ubiquitinyl-L-cysteine + [acceptor protein]-L-lysine = [E2 ubiquitin-conjugating enzyme]-L-cysteine + [acceptor protein]-N(6)-ubiquitinyl-L-lysine.</text>
        <dbReference type="EC" id="2.3.2.31"/>
    </reaction>
</comment>
<sequence length="245" mass="27436">MCRIHVEENSSVDEEEGSNLSNLTPRQSMNLVVETGSGNVYDCGICTETKAVYDSFCTGGCSHIYCVRCTVNYIVSKLDDNVGSIKCPEPSCEGVLDPEFCREILPTDVFDRWEKALCESAFLGSEKFYCPYKDCSALLINDGGTVIQKSKCPFCKRVFCVQCKVAWHSGLTCPRFQKLEPLGPDALFADLAQRKTWKRCPHCQNYVEKSYGCNYIKCKCGKAFCYYCGASSTSHLTHRCHNCGR</sequence>
<dbReference type="PROSITE" id="PS51873">
    <property type="entry name" value="TRIAD"/>
    <property type="match status" value="1"/>
</dbReference>
<protein>
    <recommendedName>
        <fullName evidence="6">RBR-type E3 ubiquitin transferase</fullName>
        <ecNumber evidence="6">2.3.2.31</ecNumber>
    </recommendedName>
</protein>
<evidence type="ECO:0000256" key="8">
    <source>
        <dbReference type="ARBA" id="ARBA00022723"/>
    </source>
</evidence>
<reference evidence="17 18" key="1">
    <citation type="journal article" date="2024" name="G3 (Bethesda)">
        <title>Genome assembly of Hibiscus sabdariffa L. provides insights into metabolisms of medicinal natural products.</title>
        <authorList>
            <person name="Kim T."/>
        </authorList>
    </citation>
    <scope>NUCLEOTIDE SEQUENCE [LARGE SCALE GENOMIC DNA]</scope>
    <source>
        <strain evidence="17">TK-2024</strain>
        <tissue evidence="17">Old leaves</tissue>
    </source>
</reference>
<dbReference type="Pfam" id="PF01485">
    <property type="entry name" value="IBR"/>
    <property type="match status" value="2"/>
</dbReference>
<dbReference type="EC" id="2.3.2.31" evidence="6"/>
<dbReference type="Gene3D" id="1.20.120.1750">
    <property type="match status" value="1"/>
</dbReference>
<comment type="pathway">
    <text evidence="4">Protein modification; protein ubiquitination.</text>
</comment>
<feature type="region of interest" description="Disordered" evidence="14">
    <location>
        <begin position="1"/>
        <end position="23"/>
    </location>
</feature>
<evidence type="ECO:0000259" key="16">
    <source>
        <dbReference type="PROSITE" id="PS51873"/>
    </source>
</evidence>
<keyword evidence="12" id="KW-0862">Zinc</keyword>
<comment type="similarity">
    <text evidence="5">Belongs to the RBR family. Ariadne subfamily.</text>
</comment>
<accession>A0ABR2BPU6</accession>
<dbReference type="CDD" id="cd22584">
    <property type="entry name" value="Rcat_RBR_unk"/>
    <property type="match status" value="1"/>
</dbReference>
<evidence type="ECO:0000256" key="11">
    <source>
        <dbReference type="ARBA" id="ARBA00022786"/>
    </source>
</evidence>
<evidence type="ECO:0000256" key="14">
    <source>
        <dbReference type="SAM" id="MobiDB-lite"/>
    </source>
</evidence>
<evidence type="ECO:0000256" key="4">
    <source>
        <dbReference type="ARBA" id="ARBA00004906"/>
    </source>
</evidence>
<keyword evidence="7" id="KW-0808">Transferase</keyword>
<proteinExistence type="inferred from homology"/>
<name>A0ABR2BPU6_9ROSI</name>
<dbReference type="InterPro" id="IPR002867">
    <property type="entry name" value="IBR_dom"/>
</dbReference>
<comment type="function">
    <text evidence="3">Might act as an E3 ubiquitin-protein ligase, or as part of E3 complex, which accepts ubiquitin from specific E2 ubiquitin-conjugating enzymes and then transfers it to substrates.</text>
</comment>
<organism evidence="17 18">
    <name type="scientific">Hibiscus sabdariffa</name>
    <name type="common">roselle</name>
    <dbReference type="NCBI Taxonomy" id="183260"/>
    <lineage>
        <taxon>Eukaryota</taxon>
        <taxon>Viridiplantae</taxon>
        <taxon>Streptophyta</taxon>
        <taxon>Embryophyta</taxon>
        <taxon>Tracheophyta</taxon>
        <taxon>Spermatophyta</taxon>
        <taxon>Magnoliopsida</taxon>
        <taxon>eudicotyledons</taxon>
        <taxon>Gunneridae</taxon>
        <taxon>Pentapetalae</taxon>
        <taxon>rosids</taxon>
        <taxon>malvids</taxon>
        <taxon>Malvales</taxon>
        <taxon>Malvaceae</taxon>
        <taxon>Malvoideae</taxon>
        <taxon>Hibiscus</taxon>
    </lineage>
</organism>
<feature type="domain" description="RING-type" evidence="15">
    <location>
        <begin position="43"/>
        <end position="88"/>
    </location>
</feature>
<evidence type="ECO:0000256" key="12">
    <source>
        <dbReference type="ARBA" id="ARBA00022833"/>
    </source>
</evidence>
<keyword evidence="18" id="KW-1185">Reference proteome</keyword>
<comment type="cofactor">
    <cofactor evidence="2">
        <name>Zn(2+)</name>
        <dbReference type="ChEBI" id="CHEBI:29105"/>
    </cofactor>
</comment>
<dbReference type="InterPro" id="IPR044066">
    <property type="entry name" value="TRIAD_supradom"/>
</dbReference>
<evidence type="ECO:0000256" key="1">
    <source>
        <dbReference type="ARBA" id="ARBA00001798"/>
    </source>
</evidence>
<feature type="domain" description="RING-type" evidence="16">
    <location>
        <begin position="39"/>
        <end position="245"/>
    </location>
</feature>
<evidence type="ECO:0000256" key="7">
    <source>
        <dbReference type="ARBA" id="ARBA00022679"/>
    </source>
</evidence>
<keyword evidence="10 13" id="KW-0863">Zinc-finger</keyword>
<dbReference type="InterPro" id="IPR013083">
    <property type="entry name" value="Znf_RING/FYVE/PHD"/>
</dbReference>
<evidence type="ECO:0000256" key="3">
    <source>
        <dbReference type="ARBA" id="ARBA00003976"/>
    </source>
</evidence>
<dbReference type="CDD" id="cd22582">
    <property type="entry name" value="BRcat_RBR_unk"/>
    <property type="match status" value="1"/>
</dbReference>
<dbReference type="SMART" id="SM00647">
    <property type="entry name" value="IBR"/>
    <property type="match status" value="2"/>
</dbReference>
<keyword evidence="8" id="KW-0479">Metal-binding</keyword>
<evidence type="ECO:0000256" key="6">
    <source>
        <dbReference type="ARBA" id="ARBA00012251"/>
    </source>
</evidence>
<comment type="caution">
    <text evidence="17">The sequence shown here is derived from an EMBL/GenBank/DDBJ whole genome shotgun (WGS) entry which is preliminary data.</text>
</comment>
<evidence type="ECO:0000256" key="13">
    <source>
        <dbReference type="PROSITE-ProRule" id="PRU00175"/>
    </source>
</evidence>
<dbReference type="Proteomes" id="UP001472677">
    <property type="component" value="Unassembled WGS sequence"/>
</dbReference>
<dbReference type="SUPFAM" id="SSF57850">
    <property type="entry name" value="RING/U-box"/>
    <property type="match status" value="3"/>
</dbReference>
<keyword evidence="9" id="KW-0677">Repeat</keyword>
<evidence type="ECO:0000259" key="15">
    <source>
        <dbReference type="PROSITE" id="PS50089"/>
    </source>
</evidence>
<evidence type="ECO:0000256" key="5">
    <source>
        <dbReference type="ARBA" id="ARBA00005884"/>
    </source>
</evidence>
<dbReference type="Gene3D" id="2.20.25.20">
    <property type="match status" value="1"/>
</dbReference>
<dbReference type="EMBL" id="JBBPBM010000093">
    <property type="protein sequence ID" value="KAK8509174.1"/>
    <property type="molecule type" value="Genomic_DNA"/>
</dbReference>
<dbReference type="InterPro" id="IPR031127">
    <property type="entry name" value="E3_UB_ligase_RBR"/>
</dbReference>
<evidence type="ECO:0000256" key="2">
    <source>
        <dbReference type="ARBA" id="ARBA00001947"/>
    </source>
</evidence>
<evidence type="ECO:0000313" key="17">
    <source>
        <dbReference type="EMBL" id="KAK8509174.1"/>
    </source>
</evidence>
<dbReference type="Gene3D" id="3.30.40.10">
    <property type="entry name" value="Zinc/RING finger domain, C3HC4 (zinc finger)"/>
    <property type="match status" value="1"/>
</dbReference>
<keyword evidence="11" id="KW-0833">Ubl conjugation pathway</keyword>
<dbReference type="PANTHER" id="PTHR11685">
    <property type="entry name" value="RBR FAMILY RING FINGER AND IBR DOMAIN-CONTAINING"/>
    <property type="match status" value="1"/>
</dbReference>